<name>A0AAF0AWR4_9SCHI</name>
<feature type="transmembrane region" description="Helical" evidence="8">
    <location>
        <begin position="53"/>
        <end position="78"/>
    </location>
</feature>
<evidence type="ECO:0000256" key="7">
    <source>
        <dbReference type="ARBA" id="ARBA00023136"/>
    </source>
</evidence>
<gene>
    <name evidence="9" type="ORF">SOMG_02572</name>
</gene>
<evidence type="ECO:0000313" key="10">
    <source>
        <dbReference type="Proteomes" id="UP001212411"/>
    </source>
</evidence>
<dbReference type="AlphaFoldDB" id="A0AAF0AWR4"/>
<sequence>MFQSMIIDRIKNTFFGELKSWNFSIYAQWLGILSIILCLILGIVNLFHVTLVVLFSALTIVEGVLLVFIELPFLARICPVSQKFQTFTDTFASNYYRGLIYAIFALVTFLGCIFSITSLIAAGVVLGLTGICYTFAGIKGQAFTSSSTLGGTGGGNNDAPAGMV</sequence>
<keyword evidence="5 8" id="KW-1133">Transmembrane helix</keyword>
<comment type="similarity">
    <text evidence="3">Belongs to the TVP18 family.</text>
</comment>
<dbReference type="InterPro" id="IPR019365">
    <property type="entry name" value="TVP18/Ca-channel_flower"/>
</dbReference>
<dbReference type="GeneID" id="80876053"/>
<dbReference type="PANTHER" id="PTHR13314">
    <property type="entry name" value="CALCIUM CHANNEL FLOWER HOMOLOG"/>
    <property type="match status" value="1"/>
</dbReference>
<evidence type="ECO:0000256" key="2">
    <source>
        <dbReference type="ARBA" id="ARBA00004653"/>
    </source>
</evidence>
<comment type="subcellular location">
    <subcellularLocation>
        <location evidence="2">Golgi apparatus membrane</location>
        <topology evidence="2">Multi-pass membrane protein</topology>
    </subcellularLocation>
</comment>
<dbReference type="EMBL" id="CP115612">
    <property type="protein sequence ID" value="WBW73159.1"/>
    <property type="molecule type" value="Genomic_DNA"/>
</dbReference>
<keyword evidence="7 8" id="KW-0472">Membrane</keyword>
<reference evidence="9 10" key="1">
    <citation type="journal article" date="2023" name="G3 (Bethesda)">
        <title>A high-quality reference genome for the fission yeast Schizosaccharomyces osmophilus.</title>
        <authorList>
            <person name="Jia G.S."/>
            <person name="Zhang W.C."/>
            <person name="Liang Y."/>
            <person name="Liu X.H."/>
            <person name="Rhind N."/>
            <person name="Pidoux A."/>
            <person name="Brysch-Herzberg M."/>
            <person name="Du L.L."/>
        </authorList>
    </citation>
    <scope>NUCLEOTIDE SEQUENCE [LARGE SCALE GENOMIC DNA]</scope>
    <source>
        <strain evidence="9 10">CBS 15793</strain>
    </source>
</reference>
<evidence type="ECO:0000256" key="8">
    <source>
        <dbReference type="SAM" id="Phobius"/>
    </source>
</evidence>
<dbReference type="Proteomes" id="UP001212411">
    <property type="component" value="Chromosome 2"/>
</dbReference>
<dbReference type="GO" id="GO:0000139">
    <property type="term" value="C:Golgi membrane"/>
    <property type="evidence" value="ECO:0007669"/>
    <property type="project" value="UniProtKB-SubCell"/>
</dbReference>
<feature type="transmembrane region" description="Helical" evidence="8">
    <location>
        <begin position="21"/>
        <end position="47"/>
    </location>
</feature>
<keyword evidence="4 8" id="KW-0812">Transmembrane</keyword>
<protein>
    <submittedName>
        <fullName evidence="9">Golgi membrane protein involved in vesicle-mediated transport</fullName>
    </submittedName>
</protein>
<keyword evidence="6" id="KW-0333">Golgi apparatus</keyword>
<evidence type="ECO:0000256" key="5">
    <source>
        <dbReference type="ARBA" id="ARBA00022989"/>
    </source>
</evidence>
<dbReference type="SMART" id="SM01077">
    <property type="entry name" value="Cg6151-P"/>
    <property type="match status" value="1"/>
</dbReference>
<dbReference type="PANTHER" id="PTHR13314:SF2">
    <property type="entry name" value="CALCIUM CHANNEL FLOWER HOMOLOG"/>
    <property type="match status" value="1"/>
</dbReference>
<dbReference type="KEGG" id="som:SOMG_02572"/>
<evidence type="ECO:0000256" key="1">
    <source>
        <dbReference type="ARBA" id="ARBA00003246"/>
    </source>
</evidence>
<evidence type="ECO:0000313" key="9">
    <source>
        <dbReference type="EMBL" id="WBW73159.1"/>
    </source>
</evidence>
<evidence type="ECO:0000256" key="3">
    <source>
        <dbReference type="ARBA" id="ARBA00005738"/>
    </source>
</evidence>
<dbReference type="RefSeq" id="XP_056037402.1">
    <property type="nucleotide sequence ID" value="XM_056181364.1"/>
</dbReference>
<dbReference type="Pfam" id="PF10233">
    <property type="entry name" value="Cg6151-P"/>
    <property type="match status" value="1"/>
</dbReference>
<keyword evidence="10" id="KW-1185">Reference proteome</keyword>
<evidence type="ECO:0000256" key="4">
    <source>
        <dbReference type="ARBA" id="ARBA00022692"/>
    </source>
</evidence>
<feature type="transmembrane region" description="Helical" evidence="8">
    <location>
        <begin position="99"/>
        <end position="128"/>
    </location>
</feature>
<dbReference type="GO" id="GO:0016192">
    <property type="term" value="P:vesicle-mediated transport"/>
    <property type="evidence" value="ECO:0007669"/>
    <property type="project" value="TreeGrafter"/>
</dbReference>
<organism evidence="9 10">
    <name type="scientific">Schizosaccharomyces osmophilus</name>
    <dbReference type="NCBI Taxonomy" id="2545709"/>
    <lineage>
        <taxon>Eukaryota</taxon>
        <taxon>Fungi</taxon>
        <taxon>Dikarya</taxon>
        <taxon>Ascomycota</taxon>
        <taxon>Taphrinomycotina</taxon>
        <taxon>Schizosaccharomycetes</taxon>
        <taxon>Schizosaccharomycetales</taxon>
        <taxon>Schizosaccharomycetaceae</taxon>
        <taxon>Schizosaccharomyces</taxon>
    </lineage>
</organism>
<evidence type="ECO:0000256" key="6">
    <source>
        <dbReference type="ARBA" id="ARBA00023034"/>
    </source>
</evidence>
<accession>A0AAF0AWR4</accession>
<comment type="function">
    <text evidence="1">Golgi membrane protein involved in vesicular trafficking.</text>
</comment>
<proteinExistence type="inferred from homology"/>